<evidence type="ECO:0000313" key="5">
    <source>
        <dbReference type="Proteomes" id="UP000332933"/>
    </source>
</evidence>
<dbReference type="PANTHER" id="PTHR15204:SF0">
    <property type="entry name" value="LARGE PROLINE-RICH PROTEIN BAG6"/>
    <property type="match status" value="1"/>
</dbReference>
<gene>
    <name evidence="4" type="primary">Aste57867_13716</name>
    <name evidence="3" type="ORF">As57867_013666</name>
    <name evidence="4" type="ORF">ASTE57867_13716</name>
</gene>
<dbReference type="GO" id="GO:0051787">
    <property type="term" value="F:misfolded protein binding"/>
    <property type="evidence" value="ECO:0007669"/>
    <property type="project" value="TreeGrafter"/>
</dbReference>
<dbReference type="SUPFAM" id="SSF54236">
    <property type="entry name" value="Ubiquitin-like"/>
    <property type="match status" value="1"/>
</dbReference>
<feature type="compositionally biased region" description="Polar residues" evidence="1">
    <location>
        <begin position="254"/>
        <end position="275"/>
    </location>
</feature>
<protein>
    <submittedName>
        <fullName evidence="4">Aste57867_13716 protein</fullName>
    </submittedName>
</protein>
<evidence type="ECO:0000313" key="4">
    <source>
        <dbReference type="EMBL" id="VFT90549.1"/>
    </source>
</evidence>
<dbReference type="OrthoDB" id="267397at2759"/>
<dbReference type="AlphaFoldDB" id="A0A485KZ37"/>
<dbReference type="Gene3D" id="3.10.20.90">
    <property type="entry name" value="Phosphatidylinositol 3-kinase Catalytic Subunit, Chain A, domain 1"/>
    <property type="match status" value="1"/>
</dbReference>
<dbReference type="GO" id="GO:0071818">
    <property type="term" value="C:BAT3 complex"/>
    <property type="evidence" value="ECO:0007669"/>
    <property type="project" value="TreeGrafter"/>
</dbReference>
<dbReference type="CDD" id="cd17039">
    <property type="entry name" value="Ubl_ubiquitin_like"/>
    <property type="match status" value="1"/>
</dbReference>
<sequence length="748" mass="81776">MLGFRFVASGVFLISRFRCVRVHRTEEKGIEHWLIMEPNGESRSDPGGPDGHATTAVTADSSATQQMAIGVNSVDLSGHIELKVKTLDHRLFRISLLSSSSVPQLKSKIEAETGVIIDRQRLIFRGKVLKNENDLAFYSLENGHTLHLVIRPADATPTPPAAVSPVEPQPTNEGPPESNQVNILHIFRQAPQEAAPTQTRSNDEPDPIMINSRGNATPSGNRVLMGSATISVPEGTRGGPFLQSLLSNIMNTVQGLATDGPPSQESSTDAASPANTAEGRRLVSAQSTPDQRTRRATILQRPPSAGINRTRFGRTDATIRTINQSLEHTGNNFPPFLDTFTPATFEDDIDGFRQQLETLAQLMQQLQPRMSRLPLALQALHERSGDRPMQTPLVTPIVRSIEVLQSLGELCNMLSRTSQQLFLRYNGAALPSEMVPPPQATPAPTELPTTTEPPATTNTDPENTALRGLYSLLERMQGRILRQSSESDPADGPRATIQTFPQDGDRIEIEATIPIWQIFPSVTLTPSAAPTSPPTPSGPRRWDFPAFGARVASDVTTVDLYGLLSGSRDAFHSILQRVGMHMFEGIDLPPMSPGTNREWSVEMVAALQDFVDRQPRFAHAALRPSAPNVVSQLVQIFSPFAPELVVFFIRGTSVESTSGAQGPSFSDDAFNFMGHMARQMVQDVMNMLTDPSALDQVLESLLVHFTIERNIARFVVQTVLSLPSVQPVVAQHPPPPASEPESKRRRLD</sequence>
<feature type="region of interest" description="Disordered" evidence="1">
    <location>
        <begin position="727"/>
        <end position="748"/>
    </location>
</feature>
<accession>A0A485KZ37</accession>
<evidence type="ECO:0000313" key="3">
    <source>
        <dbReference type="EMBL" id="KAF0695473.1"/>
    </source>
</evidence>
<reference evidence="3" key="2">
    <citation type="submission" date="2019-06" db="EMBL/GenBank/DDBJ databases">
        <title>Genomics analysis of Aphanomyces spp. identifies a new class of oomycete effector associated with host adaptation.</title>
        <authorList>
            <person name="Gaulin E."/>
        </authorList>
    </citation>
    <scope>NUCLEOTIDE SEQUENCE</scope>
    <source>
        <strain evidence="3">CBS 578.67</strain>
    </source>
</reference>
<feature type="region of interest" description="Disordered" evidence="1">
    <location>
        <begin position="156"/>
        <end position="177"/>
    </location>
</feature>
<evidence type="ECO:0000259" key="2">
    <source>
        <dbReference type="PROSITE" id="PS50053"/>
    </source>
</evidence>
<proteinExistence type="predicted"/>
<feature type="region of interest" description="Disordered" evidence="1">
    <location>
        <begin position="431"/>
        <end position="463"/>
    </location>
</feature>
<dbReference type="Pfam" id="PF00240">
    <property type="entry name" value="ubiquitin"/>
    <property type="match status" value="1"/>
</dbReference>
<evidence type="ECO:0000256" key="1">
    <source>
        <dbReference type="SAM" id="MobiDB-lite"/>
    </source>
</evidence>
<dbReference type="InterPro" id="IPR019956">
    <property type="entry name" value="Ubiquitin_dom"/>
</dbReference>
<reference evidence="4 5" key="1">
    <citation type="submission" date="2019-03" db="EMBL/GenBank/DDBJ databases">
        <authorList>
            <person name="Gaulin E."/>
            <person name="Dumas B."/>
        </authorList>
    </citation>
    <scope>NUCLEOTIDE SEQUENCE [LARGE SCALE GENOMIC DNA]</scope>
    <source>
        <strain evidence="4">CBS 568.67</strain>
    </source>
</reference>
<dbReference type="InterPro" id="IPR000626">
    <property type="entry name" value="Ubiquitin-like_dom"/>
</dbReference>
<dbReference type="EMBL" id="CAADRA010005499">
    <property type="protein sequence ID" value="VFT90549.1"/>
    <property type="molecule type" value="Genomic_DNA"/>
</dbReference>
<dbReference type="PANTHER" id="PTHR15204">
    <property type="entry name" value="LARGE PROLINE-RICH PROTEIN BAG6"/>
    <property type="match status" value="1"/>
</dbReference>
<keyword evidence="5" id="KW-1185">Reference proteome</keyword>
<dbReference type="PRINTS" id="PR00348">
    <property type="entry name" value="UBIQUITIN"/>
</dbReference>
<feature type="region of interest" description="Disordered" evidence="1">
    <location>
        <begin position="483"/>
        <end position="503"/>
    </location>
</feature>
<dbReference type="Proteomes" id="UP000332933">
    <property type="component" value="Unassembled WGS sequence"/>
</dbReference>
<dbReference type="GO" id="GO:0031593">
    <property type="term" value="F:polyubiquitin modification-dependent protein binding"/>
    <property type="evidence" value="ECO:0007669"/>
    <property type="project" value="TreeGrafter"/>
</dbReference>
<organism evidence="4 5">
    <name type="scientific">Aphanomyces stellatus</name>
    <dbReference type="NCBI Taxonomy" id="120398"/>
    <lineage>
        <taxon>Eukaryota</taxon>
        <taxon>Sar</taxon>
        <taxon>Stramenopiles</taxon>
        <taxon>Oomycota</taxon>
        <taxon>Saprolegniomycetes</taxon>
        <taxon>Saprolegniales</taxon>
        <taxon>Verrucalvaceae</taxon>
        <taxon>Aphanomyces</taxon>
    </lineage>
</organism>
<dbReference type="EMBL" id="VJMH01005478">
    <property type="protein sequence ID" value="KAF0695473.1"/>
    <property type="molecule type" value="Genomic_DNA"/>
</dbReference>
<dbReference type="GO" id="GO:0036503">
    <property type="term" value="P:ERAD pathway"/>
    <property type="evidence" value="ECO:0007669"/>
    <property type="project" value="TreeGrafter"/>
</dbReference>
<dbReference type="InterPro" id="IPR029071">
    <property type="entry name" value="Ubiquitin-like_domsf"/>
</dbReference>
<dbReference type="SMART" id="SM00213">
    <property type="entry name" value="UBQ"/>
    <property type="match status" value="1"/>
</dbReference>
<feature type="domain" description="Ubiquitin-like" evidence="2">
    <location>
        <begin position="80"/>
        <end position="155"/>
    </location>
</feature>
<name>A0A485KZ37_9STRA</name>
<feature type="compositionally biased region" description="Low complexity" evidence="1">
    <location>
        <begin position="442"/>
        <end position="463"/>
    </location>
</feature>
<feature type="region of interest" description="Disordered" evidence="1">
    <location>
        <begin position="254"/>
        <end position="310"/>
    </location>
</feature>
<dbReference type="PROSITE" id="PS50053">
    <property type="entry name" value="UBIQUITIN_2"/>
    <property type="match status" value="1"/>
</dbReference>